<dbReference type="Proteomes" id="UP000077315">
    <property type="component" value="Unassembled WGS sequence"/>
</dbReference>
<dbReference type="RefSeq" id="XP_018299081.1">
    <property type="nucleotide sequence ID" value="XM_018430026.1"/>
</dbReference>
<feature type="compositionally biased region" description="Polar residues" evidence="1">
    <location>
        <begin position="259"/>
        <end position="276"/>
    </location>
</feature>
<dbReference type="EMBL" id="KV440971">
    <property type="protein sequence ID" value="OAD81041.1"/>
    <property type="molecule type" value="Genomic_DNA"/>
</dbReference>
<protein>
    <submittedName>
        <fullName evidence="2">Uncharacterized protein</fullName>
    </submittedName>
</protein>
<dbReference type="InParanoid" id="A0A163BEC6"/>
<evidence type="ECO:0000313" key="3">
    <source>
        <dbReference type="Proteomes" id="UP000077315"/>
    </source>
</evidence>
<feature type="region of interest" description="Disordered" evidence="1">
    <location>
        <begin position="246"/>
        <end position="287"/>
    </location>
</feature>
<organism evidence="2 3">
    <name type="scientific">Phycomyces blakesleeanus (strain ATCC 8743b / DSM 1359 / FGSC 10004 / NBRC 33097 / NRRL 1555)</name>
    <dbReference type="NCBI Taxonomy" id="763407"/>
    <lineage>
        <taxon>Eukaryota</taxon>
        <taxon>Fungi</taxon>
        <taxon>Fungi incertae sedis</taxon>
        <taxon>Mucoromycota</taxon>
        <taxon>Mucoromycotina</taxon>
        <taxon>Mucoromycetes</taxon>
        <taxon>Mucorales</taxon>
        <taxon>Phycomycetaceae</taxon>
        <taxon>Phycomyces</taxon>
    </lineage>
</organism>
<gene>
    <name evidence="2" type="ORF">PHYBLDRAFT_138587</name>
</gene>
<keyword evidence="3" id="KW-1185">Reference proteome</keyword>
<accession>A0A163BEC6</accession>
<name>A0A163BEC6_PHYB8</name>
<reference evidence="3" key="1">
    <citation type="submission" date="2015-06" db="EMBL/GenBank/DDBJ databases">
        <title>Expansion of signal transduction pathways in fungi by whole-genome duplication.</title>
        <authorList>
            <consortium name="DOE Joint Genome Institute"/>
            <person name="Corrochano L.M."/>
            <person name="Kuo A."/>
            <person name="Marcet-Houben M."/>
            <person name="Polaino S."/>
            <person name="Salamov A."/>
            <person name="Villalobos J.M."/>
            <person name="Alvarez M.I."/>
            <person name="Avalos J."/>
            <person name="Benito E.P."/>
            <person name="Benoit I."/>
            <person name="Burger G."/>
            <person name="Camino L.P."/>
            <person name="Canovas D."/>
            <person name="Cerda-Olmedo E."/>
            <person name="Cheng J.-F."/>
            <person name="Dominguez A."/>
            <person name="Elias M."/>
            <person name="Eslava A.P."/>
            <person name="Glaser F."/>
            <person name="Grimwood J."/>
            <person name="Gutierrez G."/>
            <person name="Heitman J."/>
            <person name="Henrissat B."/>
            <person name="Iturriaga E.A."/>
            <person name="Lang B.F."/>
            <person name="Lavin J.L."/>
            <person name="Lee S."/>
            <person name="Li W."/>
            <person name="Lindquist E."/>
            <person name="Lopez-Garcia S."/>
            <person name="Luque E.M."/>
            <person name="Marcos A.T."/>
            <person name="Martin J."/>
            <person name="McCluskey K."/>
            <person name="Medina H.R."/>
            <person name="Miralles-Duran A."/>
            <person name="Miyazaki A."/>
            <person name="Munoz-Torres E."/>
            <person name="Oguiza J.A."/>
            <person name="Ohm R."/>
            <person name="Olmedo M."/>
            <person name="Orejas M."/>
            <person name="Ortiz-Castellanos L."/>
            <person name="Pisabarro A.G."/>
            <person name="Rodriguez-Romero J."/>
            <person name="Ruiz-Herrera J."/>
            <person name="Ruiz-Vazquez R."/>
            <person name="Sanz C."/>
            <person name="Schackwitz W."/>
            <person name="Schmutz J."/>
            <person name="Shahriari M."/>
            <person name="Shelest E."/>
            <person name="Silva-Franco F."/>
            <person name="Soanes D."/>
            <person name="Syed K."/>
            <person name="Tagua V.G."/>
            <person name="Talbot N.J."/>
            <person name="Thon M."/>
            <person name="De vries R.P."/>
            <person name="Wiebenga A."/>
            <person name="Yadav J.S."/>
            <person name="Braun E.L."/>
            <person name="Baker S."/>
            <person name="Garre V."/>
            <person name="Horwitz B."/>
            <person name="Torres-Martinez S."/>
            <person name="Idnurm A."/>
            <person name="Herrera-Estrella A."/>
            <person name="Gabaldon T."/>
            <person name="Grigoriev I.V."/>
        </authorList>
    </citation>
    <scope>NUCLEOTIDE SEQUENCE [LARGE SCALE GENOMIC DNA]</scope>
    <source>
        <strain evidence="3">NRRL 1555(-)</strain>
    </source>
</reference>
<dbReference type="GeneID" id="28990932"/>
<evidence type="ECO:0000256" key="1">
    <source>
        <dbReference type="SAM" id="MobiDB-lite"/>
    </source>
</evidence>
<dbReference type="AlphaFoldDB" id="A0A163BEC6"/>
<evidence type="ECO:0000313" key="2">
    <source>
        <dbReference type="EMBL" id="OAD81041.1"/>
    </source>
</evidence>
<sequence length="295" mass="32036">MSEQLKKQAIIHVILFNIDENLFIMSTAIKEGLKEEGIDSTVFVSNTKNKEGLSETIQQYGLSFMDAEHPSQASSLVLDPSWHQAHSPTDTKLVMMIGTDGCKARDLKQEATATFIIGINKGEMVNIPTGTVNYGFPHGMIIISYGFSDLQILRSRQAEGPEKASPSEKMSSRYKEGIVQAKEFASLIATKRSSSAAIVDDGIEEDHGIEQVPSRQLPPGGRNANAVQGALAAKQAADVALTEKAAGGPTRFDEASAHHTGSTRNVPPEKNNSGVQDTPKEKARTSRWKRLLCCR</sequence>
<proteinExistence type="predicted"/>
<dbReference type="VEuPathDB" id="FungiDB:PHYBLDRAFT_138587"/>